<feature type="compositionally biased region" description="Pro residues" evidence="6">
    <location>
        <begin position="396"/>
        <end position="407"/>
    </location>
</feature>
<gene>
    <name evidence="7" type="ORF">Aru02nite_30620</name>
</gene>
<feature type="region of interest" description="Disordered" evidence="6">
    <location>
        <begin position="338"/>
        <end position="408"/>
    </location>
</feature>
<evidence type="ECO:0000256" key="6">
    <source>
        <dbReference type="SAM" id="MobiDB-lite"/>
    </source>
</evidence>
<evidence type="ECO:0000256" key="5">
    <source>
        <dbReference type="ARBA" id="ARBA00023186"/>
    </source>
</evidence>
<keyword evidence="4" id="KW-0346">Stress response</keyword>
<dbReference type="Gene3D" id="2.130.10.10">
    <property type="entry name" value="YVTN repeat-like/Quinoprotein amine dehydrogenase"/>
    <property type="match status" value="2"/>
</dbReference>
<evidence type="ECO:0000256" key="2">
    <source>
        <dbReference type="ARBA" id="ARBA00022741"/>
    </source>
</evidence>
<dbReference type="Gene3D" id="3.90.640.10">
    <property type="entry name" value="Actin, Chain A, domain 4"/>
    <property type="match status" value="1"/>
</dbReference>
<comment type="similarity">
    <text evidence="1">Belongs to the heat shock protein 70 family.</text>
</comment>
<feature type="compositionally biased region" description="Polar residues" evidence="6">
    <location>
        <begin position="338"/>
        <end position="350"/>
    </location>
</feature>
<evidence type="ECO:0000256" key="3">
    <source>
        <dbReference type="ARBA" id="ARBA00022840"/>
    </source>
</evidence>
<evidence type="ECO:0000256" key="4">
    <source>
        <dbReference type="ARBA" id="ARBA00023016"/>
    </source>
</evidence>
<evidence type="ECO:0000313" key="7">
    <source>
        <dbReference type="EMBL" id="GID12173.1"/>
    </source>
</evidence>
<dbReference type="InterPro" id="IPR013126">
    <property type="entry name" value="Hsp_70_fam"/>
</dbReference>
<comment type="caution">
    <text evidence="7">The sequence shown here is derived from an EMBL/GenBank/DDBJ whole genome shotgun (WGS) entry which is preliminary data.</text>
</comment>
<evidence type="ECO:0000256" key="1">
    <source>
        <dbReference type="ARBA" id="ARBA00007381"/>
    </source>
</evidence>
<dbReference type="PANTHER" id="PTHR42749:SF1">
    <property type="entry name" value="CELL SHAPE-DETERMINING PROTEIN MREB"/>
    <property type="match status" value="1"/>
</dbReference>
<dbReference type="GO" id="GO:0005524">
    <property type="term" value="F:ATP binding"/>
    <property type="evidence" value="ECO:0007669"/>
    <property type="project" value="UniProtKB-KW"/>
</dbReference>
<dbReference type="GO" id="GO:0140662">
    <property type="term" value="F:ATP-dependent protein folding chaperone"/>
    <property type="evidence" value="ECO:0007669"/>
    <property type="project" value="InterPro"/>
</dbReference>
<organism evidence="7 8">
    <name type="scientific">Actinocatenispora rupis</name>
    <dbReference type="NCBI Taxonomy" id="519421"/>
    <lineage>
        <taxon>Bacteria</taxon>
        <taxon>Bacillati</taxon>
        <taxon>Actinomycetota</taxon>
        <taxon>Actinomycetes</taxon>
        <taxon>Micromonosporales</taxon>
        <taxon>Micromonosporaceae</taxon>
        <taxon>Actinocatenispora</taxon>
    </lineage>
</organism>
<dbReference type="SUPFAM" id="SSF50998">
    <property type="entry name" value="Quinoprotein alcohol dehydrogenase-like"/>
    <property type="match status" value="1"/>
</dbReference>
<dbReference type="AlphaFoldDB" id="A0A8J3J0X6"/>
<dbReference type="Pfam" id="PF00012">
    <property type="entry name" value="HSP70"/>
    <property type="match status" value="1"/>
</dbReference>
<dbReference type="PROSITE" id="PS01036">
    <property type="entry name" value="HSP70_3"/>
    <property type="match status" value="1"/>
</dbReference>
<dbReference type="InterPro" id="IPR018181">
    <property type="entry name" value="Heat_shock_70_CS"/>
</dbReference>
<keyword evidence="3" id="KW-0067">ATP-binding</keyword>
<reference evidence="7" key="1">
    <citation type="submission" date="2021-01" db="EMBL/GenBank/DDBJ databases">
        <title>Whole genome shotgun sequence of Actinocatenispora rupis NBRC 107355.</title>
        <authorList>
            <person name="Komaki H."/>
            <person name="Tamura T."/>
        </authorList>
    </citation>
    <scope>NUCLEOTIDE SEQUENCE</scope>
    <source>
        <strain evidence="7">NBRC 107355</strain>
    </source>
</reference>
<dbReference type="SUPFAM" id="SSF53067">
    <property type="entry name" value="Actin-like ATPase domain"/>
    <property type="match status" value="2"/>
</dbReference>
<dbReference type="PRINTS" id="PR00301">
    <property type="entry name" value="HEATSHOCK70"/>
</dbReference>
<feature type="compositionally biased region" description="Low complexity" evidence="6">
    <location>
        <begin position="382"/>
        <end position="395"/>
    </location>
</feature>
<dbReference type="Proteomes" id="UP000612808">
    <property type="component" value="Unassembled WGS sequence"/>
</dbReference>
<sequence>MNLLAVDLGTSHTVAVVARDGQAPRPVLFDSSPLLPSGVYRQDDGTLAVGRDAQRLAVAAPDRYEPHPKRRIDEGSVLLGDTAVPVVSLLAAPLRRIVAETGVPDATVLCCPADWGGPRRELLRAAAREAGLGDVRLVEEPVAAATYYTRVLGQAVPPGGALLVFDFGGGTVDVAAVDGSSVVAVGGLDDLGGVDVDAALVGHLGALVSYRDPELWQRLSDGAAGGRDRQAFWAEVRQAKEMLSRTPTAPVSVPGGSELHLTRTELERVAGPLVDRAVDEARRVADRSGRPVAGILLVGGSSRIPLVATRLHARLGVAPATPEQPELPVALGAVLSVQPSRPSTPNSPQWSGPAAAAYQGPTSPAGPTTTGPRPFPVPVPAGGPNQPGPGATSSWAPPPAWAPPPRRGGPGHKAWILPVVAATLVVALVGGGLWWASGKVGGLLDAGTGNGTDAAGSGDAGTLALVGDKPVTLGGTGKTAVAAGGGAFYYAVGGTENTVVRAVGQADGRQRWTTTVKVAPADLAVTAVDTVVVLDAKRSATNSGKDMRVVLDARSGTRLWSGDWSDHTDVTYIGHEVVATVRADFHDHPARFDLRTGKRKWSGSATDTVVGLGHGAVPVLRWPTASGRHGVPVWPSALAESLTTDASRFVTAHDGEGAVIDAATGKATVTGALPVDAEHWIAYDGLVVGELTDSASPGQPAVAAYRLTDLHKAWVYRLAPGESVKDVHPCGEHVVCVSADGSDDNTMMGVRTADGKAAWARPITVKFSVDPGCRVFGTVPVCGNSTFDDLLGGPGDTNYVLDPRTGRKARDLGSPYLMAANGSHALQIIPDNGKWQARVVDLTSGATTSSVRMDTADLPVSCTVDGTHLAVLTKNRLLYLATKR</sequence>
<proteinExistence type="inferred from homology"/>
<accession>A0A8J3J0X6</accession>
<protein>
    <recommendedName>
        <fullName evidence="9">PQQ-like domain-containing protein</fullName>
    </recommendedName>
</protein>
<dbReference type="PANTHER" id="PTHR42749">
    <property type="entry name" value="CELL SHAPE-DETERMINING PROTEIN MREB"/>
    <property type="match status" value="1"/>
</dbReference>
<keyword evidence="5" id="KW-0143">Chaperone</keyword>
<keyword evidence="8" id="KW-1185">Reference proteome</keyword>
<dbReference type="InterPro" id="IPR043129">
    <property type="entry name" value="ATPase_NBD"/>
</dbReference>
<evidence type="ECO:0008006" key="9">
    <source>
        <dbReference type="Google" id="ProtNLM"/>
    </source>
</evidence>
<evidence type="ECO:0000313" key="8">
    <source>
        <dbReference type="Proteomes" id="UP000612808"/>
    </source>
</evidence>
<keyword evidence="2" id="KW-0547">Nucleotide-binding</keyword>
<dbReference type="EMBL" id="BOMB01000017">
    <property type="protein sequence ID" value="GID12173.1"/>
    <property type="molecule type" value="Genomic_DNA"/>
</dbReference>
<dbReference type="RefSeq" id="WP_203658164.1">
    <property type="nucleotide sequence ID" value="NZ_BAAAZM010000009.1"/>
</dbReference>
<dbReference type="InterPro" id="IPR011047">
    <property type="entry name" value="Quinoprotein_ADH-like_sf"/>
</dbReference>
<dbReference type="InterPro" id="IPR015943">
    <property type="entry name" value="WD40/YVTN_repeat-like_dom_sf"/>
</dbReference>
<name>A0A8J3J0X6_9ACTN</name>
<dbReference type="Gene3D" id="3.30.420.40">
    <property type="match status" value="2"/>
</dbReference>
<feature type="compositionally biased region" description="Low complexity" evidence="6">
    <location>
        <begin position="360"/>
        <end position="372"/>
    </location>
</feature>